<dbReference type="Proteomes" id="UP000299102">
    <property type="component" value="Unassembled WGS sequence"/>
</dbReference>
<dbReference type="AlphaFoldDB" id="A0A4C1VUP0"/>
<dbReference type="EMBL" id="BGZK01000408">
    <property type="protein sequence ID" value="GBP41899.1"/>
    <property type="molecule type" value="Genomic_DNA"/>
</dbReference>
<feature type="region of interest" description="Disordered" evidence="1">
    <location>
        <begin position="128"/>
        <end position="169"/>
    </location>
</feature>
<keyword evidence="3" id="KW-1185">Reference proteome</keyword>
<gene>
    <name evidence="2" type="ORF">EVAR_31662_1</name>
</gene>
<proteinExistence type="predicted"/>
<feature type="compositionally biased region" description="Polar residues" evidence="1">
    <location>
        <begin position="136"/>
        <end position="150"/>
    </location>
</feature>
<sequence>MTYKFVRRHSGRPWPTERGSLCDCAGMLAQLKRSFPDLYNHKTHQPLHNTYCCVRPLSLFYSDASADGVEERSLVPRSRSHARLKRNVAMSHAFSLKKKIIPIRKIQDRICIKCDPYFIAAAQSTPQTYRGRASVRRQSSAGPLNDTSPLTGGAAGGAGGGAVGEPVVSTPAHSATLPVSSLSTNPSSYYTNASPSPPAAQHFSCDDILEPSAPPVRAAPSSRSAPHSATNLHQTGRPTALTYSTERANHAQDTTSPQYQNVMNTASVATVLVRLEELSRRVAVLESGLTSDVRRILQLLQARDVPAPAAPSAHTPSQPIPKASLTVPRQNDVSEVCMRPIKNLVNRF</sequence>
<feature type="region of interest" description="Disordered" evidence="1">
    <location>
        <begin position="186"/>
        <end position="237"/>
    </location>
</feature>
<accession>A0A4C1VUP0</accession>
<organism evidence="2 3">
    <name type="scientific">Eumeta variegata</name>
    <name type="common">Bagworm moth</name>
    <name type="synonym">Eumeta japonica</name>
    <dbReference type="NCBI Taxonomy" id="151549"/>
    <lineage>
        <taxon>Eukaryota</taxon>
        <taxon>Metazoa</taxon>
        <taxon>Ecdysozoa</taxon>
        <taxon>Arthropoda</taxon>
        <taxon>Hexapoda</taxon>
        <taxon>Insecta</taxon>
        <taxon>Pterygota</taxon>
        <taxon>Neoptera</taxon>
        <taxon>Endopterygota</taxon>
        <taxon>Lepidoptera</taxon>
        <taxon>Glossata</taxon>
        <taxon>Ditrysia</taxon>
        <taxon>Tineoidea</taxon>
        <taxon>Psychidae</taxon>
        <taxon>Oiketicinae</taxon>
        <taxon>Eumeta</taxon>
    </lineage>
</organism>
<evidence type="ECO:0000256" key="1">
    <source>
        <dbReference type="SAM" id="MobiDB-lite"/>
    </source>
</evidence>
<protein>
    <submittedName>
        <fullName evidence="2">Uncharacterized protein</fullName>
    </submittedName>
</protein>
<evidence type="ECO:0000313" key="2">
    <source>
        <dbReference type="EMBL" id="GBP41899.1"/>
    </source>
</evidence>
<evidence type="ECO:0000313" key="3">
    <source>
        <dbReference type="Proteomes" id="UP000299102"/>
    </source>
</evidence>
<name>A0A4C1VUP0_EUMVA</name>
<comment type="caution">
    <text evidence="2">The sequence shown here is derived from an EMBL/GenBank/DDBJ whole genome shotgun (WGS) entry which is preliminary data.</text>
</comment>
<feature type="compositionally biased region" description="Gly residues" evidence="1">
    <location>
        <begin position="153"/>
        <end position="163"/>
    </location>
</feature>
<dbReference type="OrthoDB" id="7477080at2759"/>
<feature type="compositionally biased region" description="Low complexity" evidence="1">
    <location>
        <begin position="215"/>
        <end position="229"/>
    </location>
</feature>
<reference evidence="2 3" key="1">
    <citation type="journal article" date="2019" name="Commun. Biol.">
        <title>The bagworm genome reveals a unique fibroin gene that provides high tensile strength.</title>
        <authorList>
            <person name="Kono N."/>
            <person name="Nakamura H."/>
            <person name="Ohtoshi R."/>
            <person name="Tomita M."/>
            <person name="Numata K."/>
            <person name="Arakawa K."/>
        </authorList>
    </citation>
    <scope>NUCLEOTIDE SEQUENCE [LARGE SCALE GENOMIC DNA]</scope>
</reference>